<dbReference type="Gramene" id="VVA34066">
    <property type="protein sequence ID" value="VVA34066"/>
    <property type="gene ID" value="Prudul26B004466"/>
</dbReference>
<proteinExistence type="predicted"/>
<evidence type="ECO:0000313" key="1">
    <source>
        <dbReference type="EMBL" id="VVA34066.1"/>
    </source>
</evidence>
<dbReference type="EMBL" id="CABIKO010000316">
    <property type="protein sequence ID" value="VVA34066.1"/>
    <property type="molecule type" value="Genomic_DNA"/>
</dbReference>
<evidence type="ECO:0000313" key="2">
    <source>
        <dbReference type="Proteomes" id="UP000327085"/>
    </source>
</evidence>
<sequence>MGKIYLSRKLHWDKAPGSYTQFCPFIVGPDGTGHDRRGWAGECSGASQLKGGQPLVQELVRRGRGLEDATGLGVRNLVGTLKLKIRAAQVCGRMELGGLESDQNCGWRLRPHCVLSAAGSFVWA</sequence>
<dbReference type="AlphaFoldDB" id="A0A5E4G2Z3"/>
<protein>
    <submittedName>
        <fullName evidence="1">Uncharacterized protein</fullName>
    </submittedName>
</protein>
<accession>A0A5E4G2Z3</accession>
<organism evidence="1 2">
    <name type="scientific">Prunus dulcis</name>
    <name type="common">Almond</name>
    <name type="synonym">Amygdalus dulcis</name>
    <dbReference type="NCBI Taxonomy" id="3755"/>
    <lineage>
        <taxon>Eukaryota</taxon>
        <taxon>Viridiplantae</taxon>
        <taxon>Streptophyta</taxon>
        <taxon>Embryophyta</taxon>
        <taxon>Tracheophyta</taxon>
        <taxon>Spermatophyta</taxon>
        <taxon>Magnoliopsida</taxon>
        <taxon>eudicotyledons</taxon>
        <taxon>Gunneridae</taxon>
        <taxon>Pentapetalae</taxon>
        <taxon>rosids</taxon>
        <taxon>fabids</taxon>
        <taxon>Rosales</taxon>
        <taxon>Rosaceae</taxon>
        <taxon>Amygdaloideae</taxon>
        <taxon>Amygdaleae</taxon>
        <taxon>Prunus</taxon>
    </lineage>
</organism>
<reference evidence="2" key="1">
    <citation type="journal article" date="2020" name="Plant J.">
        <title>Transposons played a major role in the diversification between the closely related almond and peach genomes: results from the almond genome sequence.</title>
        <authorList>
            <person name="Alioto T."/>
            <person name="Alexiou K.G."/>
            <person name="Bardil A."/>
            <person name="Barteri F."/>
            <person name="Castanera R."/>
            <person name="Cruz F."/>
            <person name="Dhingra A."/>
            <person name="Duval H."/>
            <person name="Fernandez I Marti A."/>
            <person name="Frias L."/>
            <person name="Galan B."/>
            <person name="Garcia J.L."/>
            <person name="Howad W."/>
            <person name="Gomez-Garrido J."/>
            <person name="Gut M."/>
            <person name="Julca I."/>
            <person name="Morata J."/>
            <person name="Puigdomenech P."/>
            <person name="Ribeca P."/>
            <person name="Rubio Cabetas M.J."/>
            <person name="Vlasova A."/>
            <person name="Wirthensohn M."/>
            <person name="Garcia-Mas J."/>
            <person name="Gabaldon T."/>
            <person name="Casacuberta J.M."/>
            <person name="Arus P."/>
        </authorList>
    </citation>
    <scope>NUCLEOTIDE SEQUENCE [LARGE SCALE GENOMIC DNA]</scope>
    <source>
        <strain evidence="2">cv. Texas</strain>
    </source>
</reference>
<gene>
    <name evidence="1" type="ORF">ALMOND_2B004466</name>
</gene>
<name>A0A5E4G2Z3_PRUDU</name>
<dbReference type="InParanoid" id="A0A5E4G2Z3"/>
<dbReference type="Proteomes" id="UP000327085">
    <property type="component" value="Chromosome 8"/>
</dbReference>